<feature type="compositionally biased region" description="Low complexity" evidence="1">
    <location>
        <begin position="960"/>
        <end position="975"/>
    </location>
</feature>
<comment type="caution">
    <text evidence="2">The sequence shown here is derived from an EMBL/GenBank/DDBJ whole genome shotgun (WGS) entry which is preliminary data.</text>
</comment>
<dbReference type="GeneID" id="55967366"/>
<reference evidence="2" key="1">
    <citation type="submission" date="2020-03" db="EMBL/GenBank/DDBJ databases">
        <title>Site-based positive gene gene selection in Geosmithia morbida across the United States reveals a broad range of putative effectors and factors for local host and environmental adapation.</title>
        <authorList>
            <person name="Onufrak A."/>
            <person name="Murdoch R.W."/>
            <person name="Gazis R."/>
            <person name="Huff M."/>
            <person name="Staton M."/>
            <person name="Klingeman W."/>
            <person name="Hadziabdic D."/>
        </authorList>
    </citation>
    <scope>NUCLEOTIDE SEQUENCE</scope>
    <source>
        <strain evidence="2">1262</strain>
    </source>
</reference>
<dbReference type="RefSeq" id="XP_035324542.1">
    <property type="nucleotide sequence ID" value="XM_035463118.1"/>
</dbReference>
<evidence type="ECO:0000313" key="2">
    <source>
        <dbReference type="EMBL" id="KAF4125890.1"/>
    </source>
</evidence>
<feature type="region of interest" description="Disordered" evidence="1">
    <location>
        <begin position="935"/>
        <end position="977"/>
    </location>
</feature>
<gene>
    <name evidence="2" type="ORF">GMORB2_1136</name>
</gene>
<dbReference type="EMBL" id="JAANYQ010000002">
    <property type="protein sequence ID" value="KAF4125890.1"/>
    <property type="molecule type" value="Genomic_DNA"/>
</dbReference>
<feature type="region of interest" description="Disordered" evidence="1">
    <location>
        <begin position="887"/>
        <end position="907"/>
    </location>
</feature>
<organism evidence="2 3">
    <name type="scientific">Geosmithia morbida</name>
    <dbReference type="NCBI Taxonomy" id="1094350"/>
    <lineage>
        <taxon>Eukaryota</taxon>
        <taxon>Fungi</taxon>
        <taxon>Dikarya</taxon>
        <taxon>Ascomycota</taxon>
        <taxon>Pezizomycotina</taxon>
        <taxon>Sordariomycetes</taxon>
        <taxon>Hypocreomycetidae</taxon>
        <taxon>Hypocreales</taxon>
        <taxon>Bionectriaceae</taxon>
        <taxon>Geosmithia</taxon>
    </lineage>
</organism>
<feature type="region of interest" description="Disordered" evidence="1">
    <location>
        <begin position="141"/>
        <end position="195"/>
    </location>
</feature>
<feature type="region of interest" description="Disordered" evidence="1">
    <location>
        <begin position="503"/>
        <end position="555"/>
    </location>
</feature>
<protein>
    <recommendedName>
        <fullName evidence="4">Gastric mucin-like protein</fullName>
    </recommendedName>
</protein>
<sequence>MSDARADSSLGSIVAFEGHPETISTHLRLLPTSPQILILPNIRCYLPTPDQDGKIEVHDFIRRAHDAVKARNEIARSFLQSATAANKRLVFMDGGTPSAQCLCIRHIMKYETEGDDSEAEAMFNFLVKDGLAGLEAQSNKWYGKTPSLTDKEKEDPSEPANTRGHTEPASPNTLRRHRSSVPLQRRLPPVQSHEDPITRAMRAAEALDRQTENLQPSNDLDLTTASRRRSVSLPMCYADNFGDNAPFYVFGGRSAADARISTDGSLQDEEQSELTSSLRFSVAQHENESSLNLPPLTAFGERNRSPSCVGESYFPTFLHHGSIDADAPSISESVDLRSSAGVVFGEASLVDMRPAKSPITRVKSLDRIYTSLSALDDLELSPKSNEPESASVRIQSSQMVADGEFGPATTRLDLDVSPRTVVVQEQGSGIVNLAPVPAIYKRKTKSFYVDRGTDAEAEAKKLQAPFLPVLPMTEDLVVHLREEVPDALLDRIFNSFREGNYPVLSSSSSPDGSEAETASGHLPSTPDSNSSRTTTGDDDVSRSHSNQAELAVASPAMDADEYDPFAYMQKQPTPLNPAALAMKVRRPPTPDKTPAPSVLETSDGKFHEFKIASDQTPVAAQNSLRSTLKTYFPPEAHGYHQFRFALLPELEGLWKPIFREAESGSPRANDRRMDQIVAIGSQKGVRREFSSSITGLLDKLGSKPSGVSRSGRLDFRYLLANAIQAFTSQPLANQASDNPFNNPHLLATLIVPHMETYLALHSEVRYLLLEYPPEHLSTVLALQRLVGVDLMKVAQIVDSKNTDLGPFTHIRDASVSSEGKSSERPLGRPAGVSANGTSLDADVSKANFLLTSEASETGISNFIATIGDILMSVSQFYMPDEVVRVTPAASPEPSSRESDGANRATRAPVLSSRFSHYGKLNGTITAAAITASAAASPAAKPSSRVASPAMPSRSASISETVRTQRTSRTARSTKTMSRHLLRPTTADGAESFMTFDPADDSDYDMEERRLMPIFMQKPSRKPKPNTRKALKFLGLA</sequence>
<accession>A0A9P4Z1C7</accession>
<evidence type="ECO:0000256" key="1">
    <source>
        <dbReference type="SAM" id="MobiDB-lite"/>
    </source>
</evidence>
<evidence type="ECO:0008006" key="4">
    <source>
        <dbReference type="Google" id="ProtNLM"/>
    </source>
</evidence>
<name>A0A9P4Z1C7_9HYPO</name>
<dbReference type="OrthoDB" id="5401106at2759"/>
<dbReference type="AlphaFoldDB" id="A0A9P4Z1C7"/>
<dbReference type="Proteomes" id="UP000749293">
    <property type="component" value="Unassembled WGS sequence"/>
</dbReference>
<feature type="compositionally biased region" description="Polar residues" evidence="1">
    <location>
        <begin position="525"/>
        <end position="534"/>
    </location>
</feature>
<feature type="compositionally biased region" description="Low complexity" evidence="1">
    <location>
        <begin position="935"/>
        <end position="949"/>
    </location>
</feature>
<keyword evidence="3" id="KW-1185">Reference proteome</keyword>
<evidence type="ECO:0000313" key="3">
    <source>
        <dbReference type="Proteomes" id="UP000749293"/>
    </source>
</evidence>
<feature type="region of interest" description="Disordered" evidence="1">
    <location>
        <begin position="808"/>
        <end position="835"/>
    </location>
</feature>
<proteinExistence type="predicted"/>